<dbReference type="AlphaFoldDB" id="A0A2N3PSE5"/>
<comment type="caution">
    <text evidence="1">The sequence shown here is derived from an EMBL/GenBank/DDBJ whole genome shotgun (WGS) entry which is preliminary data.</text>
</comment>
<accession>A0A2N3PSE5</accession>
<protein>
    <recommendedName>
        <fullName evidence="3">General stress protein 17M-like domain-containing protein</fullName>
    </recommendedName>
</protein>
<name>A0A2N3PSE5_9PROT</name>
<gene>
    <name evidence="1" type="ORF">CWS72_16835</name>
</gene>
<evidence type="ECO:0000313" key="2">
    <source>
        <dbReference type="Proteomes" id="UP000233293"/>
    </source>
</evidence>
<dbReference type="Proteomes" id="UP000233293">
    <property type="component" value="Unassembled WGS sequence"/>
</dbReference>
<evidence type="ECO:0000313" key="1">
    <source>
        <dbReference type="EMBL" id="PKU23304.1"/>
    </source>
</evidence>
<dbReference type="EMBL" id="PIUM01000021">
    <property type="protein sequence ID" value="PKU23304.1"/>
    <property type="molecule type" value="Genomic_DNA"/>
</dbReference>
<sequence length="167" mass="16978">MVSVNTPAKTMRREVVGAFAQRSDFDQAVSALLTAGFSRADLSVLASHDSLEAASADAKSWKSRLVGLLGELKYEGPLVTAGLIAIAAGEVGVVLAGLIAAGVGGAALKELLDEVTAQPHAAEFAAALAEGSILLWVEVPDAEGESRATALLTAAGGTNIHTNERSV</sequence>
<keyword evidence="2" id="KW-1185">Reference proteome</keyword>
<organism evidence="1 2">
    <name type="scientific">Telmatospirillum siberiense</name>
    <dbReference type="NCBI Taxonomy" id="382514"/>
    <lineage>
        <taxon>Bacteria</taxon>
        <taxon>Pseudomonadati</taxon>
        <taxon>Pseudomonadota</taxon>
        <taxon>Alphaproteobacteria</taxon>
        <taxon>Rhodospirillales</taxon>
        <taxon>Rhodospirillaceae</taxon>
        <taxon>Telmatospirillum</taxon>
    </lineage>
</organism>
<reference evidence="2" key="1">
    <citation type="submission" date="2017-12" db="EMBL/GenBank/DDBJ databases">
        <title>Draft genome sequence of Telmatospirillum siberiense 26-4b1T, an acidotolerant peatland alphaproteobacterium potentially involved in sulfur cycling.</title>
        <authorList>
            <person name="Hausmann B."/>
            <person name="Pjevac P."/>
            <person name="Schreck K."/>
            <person name="Herbold C.W."/>
            <person name="Daims H."/>
            <person name="Wagner M."/>
            <person name="Pester M."/>
            <person name="Loy A."/>
        </authorList>
    </citation>
    <scope>NUCLEOTIDE SEQUENCE [LARGE SCALE GENOMIC DNA]</scope>
    <source>
        <strain evidence="2">26-4b1</strain>
    </source>
</reference>
<dbReference type="OrthoDB" id="7362472at2"/>
<evidence type="ECO:0008006" key="3">
    <source>
        <dbReference type="Google" id="ProtNLM"/>
    </source>
</evidence>
<dbReference type="RefSeq" id="WP_101251794.1">
    <property type="nucleotide sequence ID" value="NZ_PIUM01000021.1"/>
</dbReference>
<proteinExistence type="predicted"/>